<dbReference type="InterPro" id="IPR022409">
    <property type="entry name" value="PKD/Chitinase_dom"/>
</dbReference>
<evidence type="ECO:0000313" key="10">
    <source>
        <dbReference type="EMBL" id="MDM8146182.1"/>
    </source>
</evidence>
<dbReference type="Gene3D" id="2.60.40.10">
    <property type="entry name" value="Immunoglobulins"/>
    <property type="match status" value="3"/>
</dbReference>
<organism evidence="10 11">
    <name type="scientific">Bacteroides eggerthii</name>
    <dbReference type="NCBI Taxonomy" id="28111"/>
    <lineage>
        <taxon>Bacteria</taxon>
        <taxon>Pseudomonadati</taxon>
        <taxon>Bacteroidota</taxon>
        <taxon>Bacteroidia</taxon>
        <taxon>Bacteroidales</taxon>
        <taxon>Bacteroidaceae</taxon>
        <taxon>Bacteroides</taxon>
    </lineage>
</organism>
<keyword evidence="7" id="KW-1015">Disulfide bond</keyword>
<evidence type="ECO:0000256" key="5">
    <source>
        <dbReference type="ARBA" id="ARBA00022989"/>
    </source>
</evidence>
<keyword evidence="4" id="KW-0677">Repeat</keyword>
<dbReference type="InterPro" id="IPR013783">
    <property type="entry name" value="Ig-like_fold"/>
</dbReference>
<feature type="domain" description="PKD" evidence="9">
    <location>
        <begin position="865"/>
        <end position="944"/>
    </location>
</feature>
<dbReference type="InterPro" id="IPR032181">
    <property type="entry name" value="DUF5013"/>
</dbReference>
<dbReference type="Gene3D" id="3.90.70.10">
    <property type="entry name" value="Cysteine proteinases"/>
    <property type="match status" value="1"/>
</dbReference>
<dbReference type="Pfam" id="PF00801">
    <property type="entry name" value="PKD"/>
    <property type="match status" value="1"/>
</dbReference>
<evidence type="ECO:0000256" key="7">
    <source>
        <dbReference type="ARBA" id="ARBA00023157"/>
    </source>
</evidence>
<dbReference type="SMART" id="SM00089">
    <property type="entry name" value="PKD"/>
    <property type="match status" value="3"/>
</dbReference>
<dbReference type="InterPro" id="IPR013320">
    <property type="entry name" value="ConA-like_dom_sf"/>
</dbReference>
<dbReference type="InterPro" id="IPR000668">
    <property type="entry name" value="Peptidase_C1A_C"/>
</dbReference>
<comment type="subcellular location">
    <subcellularLocation>
        <location evidence="1">Membrane</location>
        <topology evidence="1">Multi-pass membrane protein</topology>
    </subcellularLocation>
</comment>
<evidence type="ECO:0000256" key="6">
    <source>
        <dbReference type="ARBA" id="ARBA00023136"/>
    </source>
</evidence>
<evidence type="ECO:0000256" key="2">
    <source>
        <dbReference type="ARBA" id="ARBA00022692"/>
    </source>
</evidence>
<dbReference type="PROSITE" id="PS50093">
    <property type="entry name" value="PKD"/>
    <property type="match status" value="2"/>
</dbReference>
<keyword evidence="2" id="KW-0812">Transmembrane</keyword>
<evidence type="ECO:0000256" key="4">
    <source>
        <dbReference type="ARBA" id="ARBA00022737"/>
    </source>
</evidence>
<comment type="caution">
    <text evidence="10">The sequence shown here is derived from an EMBL/GenBank/DDBJ whole genome shotgun (WGS) entry which is preliminary data.</text>
</comment>
<proteinExistence type="predicted"/>
<accession>A0ABT7U6M5</accession>
<evidence type="ECO:0000256" key="8">
    <source>
        <dbReference type="SAM" id="SignalP"/>
    </source>
</evidence>
<sequence length="1511" mass="167176">MKHKYLSTLLCLAAMTAADSLSAQVLIDYEKYPDYSSRLNPDPTLGIEHSILSRTKAAQVRPERVNNAETPYFPPVFNQDGGSCGSASRIGYMFNYEINAYRGGDGSLEENQYPTHFTWLLTNSNSGKEVMAAANGVPNVPVYGGRTYSRLFGNQDTSDPDFGWMQGYDKWYSAMCNRISRNANFPMSVATEEGREAVKNWLWNHNGDTDFKAGGICGIGVASGGNWQRIPKTDANDAAGVTNQYYVQNWGKIVDHALTIVGYDDRIEFDLDGNGIAGEKEKDEVGAWIVVNSWGNQWCNKGFIYCPYKNAVSWDGSNDYYYPEVYHVRKDYRPFRTFKIKMEYSKRSEICISGGISSDINAKAPERLVQFEHFKYAGDGDGNGVDAEVPMLGRWADGMHYEPMEFGYDMTDLSASFDMRKPLKYFLVIDSKTSANGAGKIHACSLIDYEFERNGIEFPFDIKTEGVKVETQGNRTIISVVVPGEPLNAPRNLLMHGGALSWNEPTSSPYELKGYKVYCNGEEIATLDASSLSYQTTENGNYEVAAQYILNDEEALSSRARASITDFSGVIPGTNYVQRFNASGFVIVDALKDKLEQATMEFWIKPSVISNWNQQIGPGWGQFMFHTTSSGELVVGWDTENRIFSQPGYLQVGKWAHVAIVIDKGALTAYVNGEKIGSIFTSRSGIGGFGSLMVGTESSAGLSGQMDEFRLWNYARTQTQIQGYMYAELKNPKETVGLMTEIKMDEAEGLTDATGNFEIRPFGTRVREEDNTLFKDTRYLKANFTLPEGPYYVGSAVPVTETSTGGAISWKWEVTGASEKTLETENPVLLFTEAGEQNISLTVTDAVGRIRSTNRNITVLEQPLPEALFRLSSESVPAGTPVSLINESEGGDGCKYTWSMPGAEKETANTCHSVATYSQPGDYEITLTVTNAAGSSELTQTVHVADVAPEVDFSISPQIVLKGEKVNLEDESQHQPTAWRWELENEAHFILVHDQTRAVEMKYPGIYKARLTAYNAQGENTQEQERAVIVCNADGKTGLNFSGGSEYVKLQKDPIEEHCRYFTIEWWMYGKGNGARSHRIGNDKNGVLIETAIDGSLSVTIHNETVSSPSGLVKTGEWHHYAVVFKLGSVYIYKDAQLVTATSVSDYEYKGSESAFCISGEDAPMNAVIDEFRVWNSALTDAKILEFGNNLIDDIPAAMQHDGLSVYYQFNQNSGDVQDATTNGNVGKRVNFGPSGDAWSSSKGIFCLNTLKLVDCTDEYLTNYVAPFRSTQNTVNTANSARFLELEQGTPESGWKLKNTVSTSEVVTGFHVDAGKESAMTLTTLWDGFSESIQNHKLYQTVTLPTGYYLLGVEKHWEFAADGSYLVAASGEGLPDTEKLAHESLAYAPLSNMELGFMVHEEGQEVSLGILANMSGKSCLTLGRFYLHRKIFEEYGSPTTDMEKCESPVADHKLNFVVRNGILEVTSDEPQRVRVVSVSGMTCFDRDIQGTVRIPLSKGIYIVNGKKVMVY</sequence>
<evidence type="ECO:0000256" key="1">
    <source>
        <dbReference type="ARBA" id="ARBA00004141"/>
    </source>
</evidence>
<dbReference type="Pfam" id="PF16405">
    <property type="entry name" value="DUF5013"/>
    <property type="match status" value="1"/>
</dbReference>
<dbReference type="InterPro" id="IPR006558">
    <property type="entry name" value="LamG-like"/>
</dbReference>
<reference evidence="11" key="1">
    <citation type="submission" date="2023-07" db="EMBL/GenBank/DDBJ databases">
        <title>Identification and characterization of horizontal gene transfer across gut microbiota members of farm animals based on homology search.</title>
        <authorList>
            <person name="Schwarzerova J."/>
            <person name="Nykrynova M."/>
            <person name="Jureckova K."/>
            <person name="Cejkova D."/>
            <person name="Rychlik I."/>
        </authorList>
    </citation>
    <scope>NUCLEOTIDE SEQUENCE [LARGE SCALE GENOMIC DNA]</scope>
    <source>
        <strain evidence="11">ET4</strain>
    </source>
</reference>
<dbReference type="SMART" id="SM00560">
    <property type="entry name" value="LamGL"/>
    <property type="match status" value="1"/>
</dbReference>
<dbReference type="Pfam" id="PF13385">
    <property type="entry name" value="Laminin_G_3"/>
    <property type="match status" value="2"/>
</dbReference>
<keyword evidence="5" id="KW-1133">Transmembrane helix</keyword>
<feature type="signal peptide" evidence="8">
    <location>
        <begin position="1"/>
        <end position="23"/>
    </location>
</feature>
<protein>
    <submittedName>
        <fullName evidence="10">DUF5013 domain-containing protein</fullName>
    </submittedName>
</protein>
<dbReference type="InterPro" id="IPR000601">
    <property type="entry name" value="PKD_dom"/>
</dbReference>
<keyword evidence="6" id="KW-0472">Membrane</keyword>
<dbReference type="PANTHER" id="PTHR46730">
    <property type="entry name" value="POLYCYSTIN-1"/>
    <property type="match status" value="1"/>
</dbReference>
<dbReference type="SUPFAM" id="SSF54001">
    <property type="entry name" value="Cysteine proteinases"/>
    <property type="match status" value="1"/>
</dbReference>
<gene>
    <name evidence="10" type="ORF">QUW02_09650</name>
</gene>
<dbReference type="InterPro" id="IPR035986">
    <property type="entry name" value="PKD_dom_sf"/>
</dbReference>
<evidence type="ECO:0000259" key="9">
    <source>
        <dbReference type="PROSITE" id="PS50093"/>
    </source>
</evidence>
<keyword evidence="11" id="KW-1185">Reference proteome</keyword>
<feature type="chain" id="PRO_5045448543" evidence="8">
    <location>
        <begin position="24"/>
        <end position="1511"/>
    </location>
</feature>
<dbReference type="PANTHER" id="PTHR46730:SF1">
    <property type="entry name" value="PLAT DOMAIN-CONTAINING PROTEIN"/>
    <property type="match status" value="1"/>
</dbReference>
<feature type="domain" description="PKD" evidence="9">
    <location>
        <begin position="797"/>
        <end position="859"/>
    </location>
</feature>
<dbReference type="CDD" id="cd00146">
    <property type="entry name" value="PKD"/>
    <property type="match status" value="2"/>
</dbReference>
<evidence type="ECO:0000313" key="11">
    <source>
        <dbReference type="Proteomes" id="UP001228403"/>
    </source>
</evidence>
<dbReference type="InterPro" id="IPR038765">
    <property type="entry name" value="Papain-like_cys_pep_sf"/>
</dbReference>
<dbReference type="InterPro" id="IPR025660">
    <property type="entry name" value="Pept_his_AS"/>
</dbReference>
<dbReference type="SUPFAM" id="SSF49299">
    <property type="entry name" value="PKD domain"/>
    <property type="match status" value="3"/>
</dbReference>
<dbReference type="Gene3D" id="2.60.120.200">
    <property type="match status" value="2"/>
</dbReference>
<dbReference type="EMBL" id="JAUDCF010000024">
    <property type="protein sequence ID" value="MDM8146182.1"/>
    <property type="molecule type" value="Genomic_DNA"/>
</dbReference>
<dbReference type="PROSITE" id="PS00639">
    <property type="entry name" value="THIOL_PROTEASE_HIS"/>
    <property type="match status" value="1"/>
</dbReference>
<keyword evidence="3 8" id="KW-0732">Signal</keyword>
<name>A0ABT7U6M5_9BACE</name>
<evidence type="ECO:0000256" key="3">
    <source>
        <dbReference type="ARBA" id="ARBA00022729"/>
    </source>
</evidence>
<dbReference type="SUPFAM" id="SSF49899">
    <property type="entry name" value="Concanavalin A-like lectins/glucanases"/>
    <property type="match status" value="2"/>
</dbReference>
<dbReference type="Proteomes" id="UP001228403">
    <property type="component" value="Unassembled WGS sequence"/>
</dbReference>
<dbReference type="Pfam" id="PF00112">
    <property type="entry name" value="Peptidase_C1"/>
    <property type="match status" value="1"/>
</dbReference>